<dbReference type="PROSITE" id="PS50893">
    <property type="entry name" value="ABC_TRANSPORTER_2"/>
    <property type="match status" value="1"/>
</dbReference>
<dbReference type="InterPro" id="IPR051120">
    <property type="entry name" value="ABC_AA/LPS_Transport"/>
</dbReference>
<dbReference type="Gene3D" id="3.40.50.300">
    <property type="entry name" value="P-loop containing nucleotide triphosphate hydrolases"/>
    <property type="match status" value="1"/>
</dbReference>
<feature type="domain" description="ABC transporter" evidence="4">
    <location>
        <begin position="8"/>
        <end position="249"/>
    </location>
</feature>
<dbReference type="SUPFAM" id="SSF52540">
    <property type="entry name" value="P-loop containing nucleoside triphosphate hydrolases"/>
    <property type="match status" value="1"/>
</dbReference>
<evidence type="ECO:0000313" key="5">
    <source>
        <dbReference type="EMBL" id="MFC3228424.1"/>
    </source>
</evidence>
<dbReference type="InterPro" id="IPR003593">
    <property type="entry name" value="AAA+_ATPase"/>
</dbReference>
<dbReference type="Proteomes" id="UP001595528">
    <property type="component" value="Unassembled WGS sequence"/>
</dbReference>
<protein>
    <submittedName>
        <fullName evidence="5">ABC transporter ATP-binding protein</fullName>
    </submittedName>
</protein>
<keyword evidence="6" id="KW-1185">Reference proteome</keyword>
<dbReference type="EMBL" id="JBHRTR010000028">
    <property type="protein sequence ID" value="MFC3228424.1"/>
    <property type="molecule type" value="Genomic_DNA"/>
</dbReference>
<dbReference type="CDD" id="cd03219">
    <property type="entry name" value="ABC_Mj1267_LivG_branched"/>
    <property type="match status" value="1"/>
</dbReference>
<evidence type="ECO:0000256" key="1">
    <source>
        <dbReference type="ARBA" id="ARBA00022448"/>
    </source>
</evidence>
<evidence type="ECO:0000256" key="2">
    <source>
        <dbReference type="ARBA" id="ARBA00022741"/>
    </source>
</evidence>
<evidence type="ECO:0000256" key="3">
    <source>
        <dbReference type="ARBA" id="ARBA00022840"/>
    </source>
</evidence>
<evidence type="ECO:0000259" key="4">
    <source>
        <dbReference type="PROSITE" id="PS50893"/>
    </source>
</evidence>
<sequence length="258" mass="27451">MNATAAMLEVSGLRRRFGALEVARGIELSLPQGARQALIGPNGAGKTTLVNLITGRLRPDAGRIRLQGRDVTALDPAARVKAGIARTFQINQLFRGLEVVENVAMSVAERRGEGGNAWRPAAAQAEVLDEAMEILAGLGLADDALTPVRLLPYGRQRLVEVAITLGLQPRVLLLDEPAAGVPAADSRNILEVLSRLPAEIAILIIEHDMEVVFRFAERITVLVDGGILTEGTPQEIAADPEVRAVYLGERAAPGTDPA</sequence>
<reference evidence="6" key="1">
    <citation type="journal article" date="2019" name="Int. J. Syst. Evol. Microbiol.">
        <title>The Global Catalogue of Microorganisms (GCM) 10K type strain sequencing project: providing services to taxonomists for standard genome sequencing and annotation.</title>
        <authorList>
            <consortium name="The Broad Institute Genomics Platform"/>
            <consortium name="The Broad Institute Genome Sequencing Center for Infectious Disease"/>
            <person name="Wu L."/>
            <person name="Ma J."/>
        </authorList>
    </citation>
    <scope>NUCLEOTIDE SEQUENCE [LARGE SCALE GENOMIC DNA]</scope>
    <source>
        <strain evidence="6">KCTC 42964</strain>
    </source>
</reference>
<name>A0ABV7L1G2_9PROT</name>
<keyword evidence="2" id="KW-0547">Nucleotide-binding</keyword>
<dbReference type="Pfam" id="PF12399">
    <property type="entry name" value="BCA_ABC_TP_C"/>
    <property type="match status" value="1"/>
</dbReference>
<organism evidence="5 6">
    <name type="scientific">Marinibaculum pumilum</name>
    <dbReference type="NCBI Taxonomy" id="1766165"/>
    <lineage>
        <taxon>Bacteria</taxon>
        <taxon>Pseudomonadati</taxon>
        <taxon>Pseudomonadota</taxon>
        <taxon>Alphaproteobacteria</taxon>
        <taxon>Rhodospirillales</taxon>
        <taxon>Rhodospirillaceae</taxon>
        <taxon>Marinibaculum</taxon>
    </lineage>
</organism>
<dbReference type="PANTHER" id="PTHR45772">
    <property type="entry name" value="CONSERVED COMPONENT OF ABC TRANSPORTER FOR NATURAL AMINO ACIDS-RELATED"/>
    <property type="match status" value="1"/>
</dbReference>
<dbReference type="Pfam" id="PF00005">
    <property type="entry name" value="ABC_tran"/>
    <property type="match status" value="1"/>
</dbReference>
<keyword evidence="3 5" id="KW-0067">ATP-binding</keyword>
<dbReference type="PANTHER" id="PTHR45772:SF2">
    <property type="entry name" value="ABC TRANSPORTER ATP-BINDING PROTEIN"/>
    <property type="match status" value="1"/>
</dbReference>
<dbReference type="SMART" id="SM00382">
    <property type="entry name" value="AAA"/>
    <property type="match status" value="1"/>
</dbReference>
<dbReference type="RefSeq" id="WP_379901519.1">
    <property type="nucleotide sequence ID" value="NZ_JBHRTR010000028.1"/>
</dbReference>
<accession>A0ABV7L1G2</accession>
<gene>
    <name evidence="5" type="ORF">ACFOGJ_14365</name>
</gene>
<dbReference type="InterPro" id="IPR003439">
    <property type="entry name" value="ABC_transporter-like_ATP-bd"/>
</dbReference>
<dbReference type="InterPro" id="IPR032823">
    <property type="entry name" value="BCA_ABC_TP_C"/>
</dbReference>
<dbReference type="GO" id="GO:0005524">
    <property type="term" value="F:ATP binding"/>
    <property type="evidence" value="ECO:0007669"/>
    <property type="project" value="UniProtKB-KW"/>
</dbReference>
<evidence type="ECO:0000313" key="6">
    <source>
        <dbReference type="Proteomes" id="UP001595528"/>
    </source>
</evidence>
<dbReference type="InterPro" id="IPR027417">
    <property type="entry name" value="P-loop_NTPase"/>
</dbReference>
<comment type="caution">
    <text evidence="5">The sequence shown here is derived from an EMBL/GenBank/DDBJ whole genome shotgun (WGS) entry which is preliminary data.</text>
</comment>
<proteinExistence type="predicted"/>
<keyword evidence="1" id="KW-0813">Transport</keyword>